<dbReference type="AlphaFoldDB" id="A0A1I5GDC6"/>
<accession>A0A1I5GDC6</accession>
<evidence type="ECO:0000313" key="2">
    <source>
        <dbReference type="Proteomes" id="UP000199036"/>
    </source>
</evidence>
<name>A0A1I5GDC6_9FLAO</name>
<evidence type="ECO:0000313" key="1">
    <source>
        <dbReference type="EMBL" id="SFO33897.1"/>
    </source>
</evidence>
<protein>
    <submittedName>
        <fullName evidence="1">Uncharacterized protein</fullName>
    </submittedName>
</protein>
<keyword evidence="2" id="KW-1185">Reference proteome</keyword>
<dbReference type="STRING" id="913024.SAMN05421741_13911"/>
<gene>
    <name evidence="1" type="ORF">SAMN05421741_13911</name>
</gene>
<proteinExistence type="predicted"/>
<sequence>MPVNSLFVVKEKYRVINNAVISELRDSCTKTPPTNGDVFSRAIFYDEIVIKKMIAVLEDTVKVLEERLQDIKKTKDIKNAIHK</sequence>
<dbReference type="Proteomes" id="UP000199036">
    <property type="component" value="Unassembled WGS sequence"/>
</dbReference>
<dbReference type="EMBL" id="FOVI01000039">
    <property type="protein sequence ID" value="SFO33897.1"/>
    <property type="molecule type" value="Genomic_DNA"/>
</dbReference>
<reference evidence="2" key="1">
    <citation type="submission" date="2016-10" db="EMBL/GenBank/DDBJ databases">
        <authorList>
            <person name="Varghese N."/>
            <person name="Submissions S."/>
        </authorList>
    </citation>
    <scope>NUCLEOTIDE SEQUENCE [LARGE SCALE GENOMIC DNA]</scope>
    <source>
        <strain evidence="2">DS-12</strain>
    </source>
</reference>
<organism evidence="1 2">
    <name type="scientific">Paenimyroides ummariense</name>
    <dbReference type="NCBI Taxonomy" id="913024"/>
    <lineage>
        <taxon>Bacteria</taxon>
        <taxon>Pseudomonadati</taxon>
        <taxon>Bacteroidota</taxon>
        <taxon>Flavobacteriia</taxon>
        <taxon>Flavobacteriales</taxon>
        <taxon>Flavobacteriaceae</taxon>
        <taxon>Paenimyroides</taxon>
    </lineage>
</organism>
<dbReference type="RefSeq" id="WP_091526333.1">
    <property type="nucleotide sequence ID" value="NZ_FOVI01000039.1"/>
</dbReference>